<dbReference type="AlphaFoldDB" id="A0A2A5WMT4"/>
<comment type="caution">
    <text evidence="1">The sequence shown here is derived from an EMBL/GenBank/DDBJ whole genome shotgun (WGS) entry which is preliminary data.</text>
</comment>
<dbReference type="Proteomes" id="UP000219327">
    <property type="component" value="Unassembled WGS sequence"/>
</dbReference>
<sequence length="136" mass="15040">MALTAVSISNPMTAGAYNYYYVFVPNLNVKVLPDSSAGLEVLEQGLIGQEDSSEIKALRRHIDRTRMIRNVLGKRGLFVTGGKDEFDIMELDMMTGKLTRFGSYGAEKVHGIELDVVYGLAIVGQNERQTVNILDL</sequence>
<evidence type="ECO:0000313" key="1">
    <source>
        <dbReference type="EMBL" id="PDH37789.1"/>
    </source>
</evidence>
<name>A0A2A5WMT4_9GAMM</name>
<proteinExistence type="predicted"/>
<accession>A0A2A5WMT4</accession>
<dbReference type="EMBL" id="NTKD01000044">
    <property type="protein sequence ID" value="PDH37789.1"/>
    <property type="molecule type" value="Genomic_DNA"/>
</dbReference>
<protein>
    <submittedName>
        <fullName evidence="1">Uncharacterized protein</fullName>
    </submittedName>
</protein>
<reference evidence="1 2" key="1">
    <citation type="submission" date="2017-08" db="EMBL/GenBank/DDBJ databases">
        <title>Fine stratification of microbial communities through a metagenomic profile of the photic zone.</title>
        <authorList>
            <person name="Haro-Moreno J.M."/>
            <person name="Lopez-Perez M."/>
            <person name="De La Torre J."/>
            <person name="Picazo A."/>
            <person name="Camacho A."/>
            <person name="Rodriguez-Valera F."/>
        </authorList>
    </citation>
    <scope>NUCLEOTIDE SEQUENCE [LARGE SCALE GENOMIC DNA]</scope>
    <source>
        <strain evidence="1">MED-G24</strain>
    </source>
</reference>
<organism evidence="1 2">
    <name type="scientific">OM182 bacterium MED-G24</name>
    <dbReference type="NCBI Taxonomy" id="1986255"/>
    <lineage>
        <taxon>Bacteria</taxon>
        <taxon>Pseudomonadati</taxon>
        <taxon>Pseudomonadota</taxon>
        <taxon>Gammaproteobacteria</taxon>
        <taxon>OMG group</taxon>
        <taxon>OM182 clade</taxon>
    </lineage>
</organism>
<gene>
    <name evidence="1" type="ORF">CNE99_07790</name>
</gene>
<evidence type="ECO:0000313" key="2">
    <source>
        <dbReference type="Proteomes" id="UP000219327"/>
    </source>
</evidence>